<dbReference type="PANTHER" id="PTHR38340:SF1">
    <property type="entry name" value="S-LAYER PROTEIN"/>
    <property type="match status" value="1"/>
</dbReference>
<comment type="caution">
    <text evidence="4">The sequence shown here is derived from an EMBL/GenBank/DDBJ whole genome shotgun (WGS) entry which is preliminary data.</text>
</comment>
<proteinExistence type="predicted"/>
<dbReference type="EMBL" id="RCZP01000039">
    <property type="protein sequence ID" value="TPG46495.1"/>
    <property type="molecule type" value="Genomic_DNA"/>
</dbReference>
<dbReference type="InterPro" id="IPR018511">
    <property type="entry name" value="Hemolysin-typ_Ca-bd_CS"/>
</dbReference>
<evidence type="ECO:0000256" key="3">
    <source>
        <dbReference type="SAM" id="MobiDB-lite"/>
    </source>
</evidence>
<dbReference type="Gene3D" id="2.150.10.10">
    <property type="entry name" value="Serralysin-like metalloprotease, C-terminal"/>
    <property type="match status" value="10"/>
</dbReference>
<dbReference type="PROSITE" id="PS00330">
    <property type="entry name" value="HEMOLYSIN_CALCIUM"/>
    <property type="match status" value="8"/>
</dbReference>
<dbReference type="InterPro" id="IPR001343">
    <property type="entry name" value="Hemolysn_Ca-bd"/>
</dbReference>
<dbReference type="PRINTS" id="PR00313">
    <property type="entry name" value="CABNDNGRPT"/>
</dbReference>
<dbReference type="InterPro" id="IPR011049">
    <property type="entry name" value="Serralysin-like_metalloprot_C"/>
</dbReference>
<keyword evidence="2" id="KW-0964">Secreted</keyword>
<sequence>MAQIVGTSANNALTGTIADDTFLASNGSDTIDGGGGYNEISYAGQTYAIQLTVSASAYSGTVVKAGIGTDTYVDIQRIIGGSGNDILTGTADTTAGLPYAVTLIGGPGDDRIDGRSSLLNLVSYRDATGGVTINLTAGTASGGGRGNDTLVGVRRVAGSSFDDLVSGGSGDDFFDATTGNDIYFGGPGFNTVSYTTTSAGIIGYVSSIETGLFELPELIVLKPNTTQDLIWDVNSIRGTDFNDVLIGTNAAYSWYSVNLRGGAGNDTINGQGSILNRADYAGASSAVYADLATGVASDGDGGTDTLVNVRSLGASDFNDTLLGGASGDVFRVGSAGQHFIDGRGGLNTVVFSGTESVTIDLGTTPIGPGQGYGGGLFKAAGSDSLYNLNGATGGAGNDTIYGTPSDDQLSGGQGNNRIDGRDGQDTYRAGSYSGTAPTAGAFINLGNGINGAATNAWGGTDTLISIEHARGTQFADTIIGAVNGSLVSYIEGAGGTDTLRAPVAGTLVTADYANSLSGVAVRLNIGLTSDDGWFGGMDTLVNIDHVRGSAFADLLQGNDGANRIEGGDGDDVIFSLGGDDLILAGAGNDNVLAGLGNDTIAGGDGNDQINGQDGNDNIGGGAGDDGIDGGAGDDTIALGDGDDIVVAGFGNDVVYGEAGRDLLFGQDGNDTLAGGIGNDVLFGENGDDLLIGEDGDDNLNGVAGRDSIFGGAGNDSITGGADDDLLVGEGGDDLIYGQDGIDILYGREGNDTLAGGAGNDIILGEDGNDYLDGEDGADNLSGAAGNDTLLGGAGNDSITGGIGDDLVIAGYDDDLVFGEEGNDVVYAQDGNDTLAGGTGGDALFGENGDDVLYGEDGIDRLTGGAGRDSLYGGADNDILSGGTEDDFLSGDDGDDDLSGDAGADNLTGGNGNDTLFGGSEADTLNGDAGNDSLSGGSGDDILFGGIGNDALFGDEGIDRLVGGAGNDQLTGGVGNDLFIFGTGFGADVITDFGRAAGNRDQIQFQTGTFANLLAVQNASQDVGGNVVITFSGTDTLTLVGITKASLSSADFIFGG</sequence>
<dbReference type="GO" id="GO:0005576">
    <property type="term" value="C:extracellular region"/>
    <property type="evidence" value="ECO:0007669"/>
    <property type="project" value="UniProtKB-SubCell"/>
</dbReference>
<dbReference type="GO" id="GO:0005509">
    <property type="term" value="F:calcium ion binding"/>
    <property type="evidence" value="ECO:0007669"/>
    <property type="project" value="InterPro"/>
</dbReference>
<feature type="region of interest" description="Disordered" evidence="3">
    <location>
        <begin position="604"/>
        <end position="626"/>
    </location>
</feature>
<dbReference type="RefSeq" id="WP_140886380.1">
    <property type="nucleotide sequence ID" value="NZ_RCZP01000039.1"/>
</dbReference>
<protein>
    <submittedName>
        <fullName evidence="4">Calcium-binding protein</fullName>
    </submittedName>
</protein>
<dbReference type="AlphaFoldDB" id="A0A502FAQ4"/>
<organism evidence="4 5">
    <name type="scientific">Muricoccus nepalensis</name>
    <dbReference type="NCBI Taxonomy" id="1854500"/>
    <lineage>
        <taxon>Bacteria</taxon>
        <taxon>Pseudomonadati</taxon>
        <taxon>Pseudomonadota</taxon>
        <taxon>Alphaproteobacteria</taxon>
        <taxon>Acetobacterales</taxon>
        <taxon>Roseomonadaceae</taxon>
        <taxon>Muricoccus</taxon>
    </lineage>
</organism>
<reference evidence="4 5" key="1">
    <citation type="journal article" date="2019" name="Environ. Microbiol.">
        <title>Species interactions and distinct microbial communities in high Arctic permafrost affected cryosols are associated with the CH4 and CO2 gas fluxes.</title>
        <authorList>
            <person name="Altshuler I."/>
            <person name="Hamel J."/>
            <person name="Turney S."/>
            <person name="Magnuson E."/>
            <person name="Levesque R."/>
            <person name="Greer C."/>
            <person name="Whyte L.G."/>
        </authorList>
    </citation>
    <scope>NUCLEOTIDE SEQUENCE [LARGE SCALE GENOMIC DNA]</scope>
    <source>
        <strain evidence="4 5">S9.3B</strain>
    </source>
</reference>
<dbReference type="Pfam" id="PF00353">
    <property type="entry name" value="HemolysinCabind"/>
    <property type="match status" value="16"/>
</dbReference>
<dbReference type="OrthoDB" id="7272448at2"/>
<accession>A0A502FAQ4</accession>
<evidence type="ECO:0000256" key="2">
    <source>
        <dbReference type="ARBA" id="ARBA00022525"/>
    </source>
</evidence>
<dbReference type="SUPFAM" id="SSF51120">
    <property type="entry name" value="beta-Roll"/>
    <property type="match status" value="7"/>
</dbReference>
<name>A0A502FAQ4_9PROT</name>
<feature type="region of interest" description="Disordered" evidence="3">
    <location>
        <begin position="881"/>
        <end position="931"/>
    </location>
</feature>
<comment type="subcellular location">
    <subcellularLocation>
        <location evidence="1">Secreted</location>
    </subcellularLocation>
</comment>
<evidence type="ECO:0000313" key="4">
    <source>
        <dbReference type="EMBL" id="TPG46495.1"/>
    </source>
</evidence>
<dbReference type="Proteomes" id="UP000317078">
    <property type="component" value="Unassembled WGS sequence"/>
</dbReference>
<feature type="compositionally biased region" description="Gly residues" evidence="3">
    <location>
        <begin position="617"/>
        <end position="626"/>
    </location>
</feature>
<feature type="compositionally biased region" description="Acidic residues" evidence="3">
    <location>
        <begin position="883"/>
        <end position="898"/>
    </location>
</feature>
<keyword evidence="5" id="KW-1185">Reference proteome</keyword>
<feature type="region of interest" description="Disordered" evidence="3">
    <location>
        <begin position="403"/>
        <end position="425"/>
    </location>
</feature>
<dbReference type="PANTHER" id="PTHR38340">
    <property type="entry name" value="S-LAYER PROTEIN"/>
    <property type="match status" value="1"/>
</dbReference>
<dbReference type="InterPro" id="IPR050557">
    <property type="entry name" value="RTX_toxin/Mannuronan_C5-epim"/>
</dbReference>
<evidence type="ECO:0000256" key="1">
    <source>
        <dbReference type="ARBA" id="ARBA00004613"/>
    </source>
</evidence>
<feature type="compositionally biased region" description="Low complexity" evidence="3">
    <location>
        <begin position="606"/>
        <end position="616"/>
    </location>
</feature>
<evidence type="ECO:0000313" key="5">
    <source>
        <dbReference type="Proteomes" id="UP000317078"/>
    </source>
</evidence>
<gene>
    <name evidence="4" type="ORF">EAH89_24600</name>
</gene>